<proteinExistence type="predicted"/>
<dbReference type="Proteomes" id="UP000275579">
    <property type="component" value="Chromosome"/>
</dbReference>
<dbReference type="Gene3D" id="1.20.1260.20">
    <property type="entry name" value="PPE superfamily"/>
    <property type="match status" value="1"/>
</dbReference>
<dbReference type="AlphaFoldDB" id="A0A3S9YIN0"/>
<accession>A0A3S9YIN0</accession>
<feature type="compositionally biased region" description="Acidic residues" evidence="1">
    <location>
        <begin position="682"/>
        <end position="691"/>
    </location>
</feature>
<sequence>MVTFSDLLHADLGKLQAAADEWKLLPSKYQGLQELFEARVTKPLKSDWTGEASEQAQVSLATIKKQYQAAAAEAQAVTSLLRDAHAEFSSAQRKLRRIVDEEAPSEHLKVAGDGTITNVKPEPDDLPGSYSRIRYYEKRQEAIDAMKHRIEKVLRDATAADEAAEWALSQDSNGKNNDSFNKTIYTSLDAARDAKKDLTDALRLTKNGGEDLSNDELDRLGKILSKRKNDMVFAERFATTLGPKGALEFWREASGPNSGQPGSERNAALKQLQAGLGSTLGIATQSDSAAMDAWKEKMLTLGPQTIDPGGTGGPSAKGYQLMSSLMRGGSYDTDFLNDYGRGLVSFERSHKSLTPQLLWAPDSVMARVDYSGEGGGSDPMKGLMDALAKNPDAATQFLDPGVNQEDDRLKYLAGEREWPKDPFGGKASHHSLALAIEAGATGPGGDTEYGSRGHTEAQTRVMRDAVNALGGETPPPNRKDDDEIRPYKPLLSDMRGPITNVLRDYVSETHDALSGTKDDVAVRLDPGALTRTMRGVAEDPDSFRALHQAEIKHTAHELATLQPDVSPKAMNGFMKNTAHAMGAYDAVQADVILDHKESEVSAKTWQAKAAQHTVSAGATKIPGVGDIAVRLIDVGAKAWLDNATTDVQLNADGELEANARAGSKSVNEMVATWYTERGLDPDSGEADDDQQDANNTYESGLTEAGRSLGRGDN</sequence>
<protein>
    <recommendedName>
        <fullName evidence="2">DUF6571 domain-containing protein</fullName>
    </recommendedName>
</protein>
<dbReference type="Pfam" id="PF20211">
    <property type="entry name" value="DUF6571"/>
    <property type="match status" value="1"/>
</dbReference>
<gene>
    <name evidence="3" type="ORF">DDE74_31450</name>
</gene>
<evidence type="ECO:0000259" key="2">
    <source>
        <dbReference type="Pfam" id="PF20211"/>
    </source>
</evidence>
<evidence type="ECO:0000313" key="3">
    <source>
        <dbReference type="EMBL" id="AZS74850.1"/>
    </source>
</evidence>
<feature type="region of interest" description="Disordered" evidence="1">
    <location>
        <begin position="673"/>
        <end position="713"/>
    </location>
</feature>
<evidence type="ECO:0000313" key="4">
    <source>
        <dbReference type="Proteomes" id="UP000275579"/>
    </source>
</evidence>
<feature type="domain" description="DUF6571" evidence="2">
    <location>
        <begin position="328"/>
        <end position="667"/>
    </location>
</feature>
<dbReference type="EMBL" id="CP029042">
    <property type="protein sequence ID" value="AZS74850.1"/>
    <property type="molecule type" value="Genomic_DNA"/>
</dbReference>
<reference evidence="3 4" key="1">
    <citation type="submission" date="2018-04" db="EMBL/GenBank/DDBJ databases">
        <title>Complete genome sequences of Streptomyces lydicus strain WYEC and characterization of antagonistic properties of biological control agents.</title>
        <authorList>
            <person name="Mariita R.M."/>
            <person name="Sello J.K."/>
        </authorList>
    </citation>
    <scope>NUCLEOTIDE SEQUENCE [LARGE SCALE GENOMIC DNA]</scope>
    <source>
        <strain evidence="3 4">WYEC 108</strain>
    </source>
</reference>
<organism evidence="3 4">
    <name type="scientific">Streptomyces lydicus</name>
    <dbReference type="NCBI Taxonomy" id="47763"/>
    <lineage>
        <taxon>Bacteria</taxon>
        <taxon>Bacillati</taxon>
        <taxon>Actinomycetota</taxon>
        <taxon>Actinomycetes</taxon>
        <taxon>Kitasatosporales</taxon>
        <taxon>Streptomycetaceae</taxon>
        <taxon>Streptomyces</taxon>
    </lineage>
</organism>
<dbReference type="RefSeq" id="WP_127153641.1">
    <property type="nucleotide sequence ID" value="NZ_CP029042.1"/>
</dbReference>
<dbReference type="InterPro" id="IPR046701">
    <property type="entry name" value="DUF6571"/>
</dbReference>
<dbReference type="InterPro" id="IPR038332">
    <property type="entry name" value="PPE_sf"/>
</dbReference>
<evidence type="ECO:0000256" key="1">
    <source>
        <dbReference type="SAM" id="MobiDB-lite"/>
    </source>
</evidence>
<name>A0A3S9YIN0_9ACTN</name>